<evidence type="ECO:0000256" key="3">
    <source>
        <dbReference type="ARBA" id="ARBA00022475"/>
    </source>
</evidence>
<evidence type="ECO:0000256" key="5">
    <source>
        <dbReference type="ARBA" id="ARBA00022989"/>
    </source>
</evidence>
<evidence type="ECO:0000256" key="1">
    <source>
        <dbReference type="ARBA" id="ARBA00004651"/>
    </source>
</evidence>
<dbReference type="PANTHER" id="PTHR34702">
    <property type="entry name" value="NA(+)/H(+) ANTIPORTER SUBUNIT F1"/>
    <property type="match status" value="1"/>
</dbReference>
<dbReference type="InterPro" id="IPR007208">
    <property type="entry name" value="MrpF/PhaF-like"/>
</dbReference>
<name>A0A0W8EEI3_9ZZZZ</name>
<accession>A0A0W8EEI3</accession>
<dbReference type="EMBL" id="LNQE01001764">
    <property type="protein sequence ID" value="KUG07146.1"/>
    <property type="molecule type" value="Genomic_DNA"/>
</dbReference>
<dbReference type="PANTHER" id="PTHR34702:SF1">
    <property type="entry name" value="NA(+)_H(+) ANTIPORTER SUBUNIT F"/>
    <property type="match status" value="1"/>
</dbReference>
<dbReference type="GO" id="GO:0015385">
    <property type="term" value="F:sodium:proton antiporter activity"/>
    <property type="evidence" value="ECO:0007669"/>
    <property type="project" value="TreeGrafter"/>
</dbReference>
<keyword evidence="2" id="KW-0813">Transport</keyword>
<feature type="transmembrane region" description="Helical" evidence="7">
    <location>
        <begin position="37"/>
        <end position="58"/>
    </location>
</feature>
<evidence type="ECO:0000256" key="6">
    <source>
        <dbReference type="ARBA" id="ARBA00023136"/>
    </source>
</evidence>
<keyword evidence="6 7" id="KW-0472">Membrane</keyword>
<dbReference type="NCBIfam" id="NF009242">
    <property type="entry name" value="PRK12599.1-1"/>
    <property type="match status" value="1"/>
</dbReference>
<evidence type="ECO:0000313" key="8">
    <source>
        <dbReference type="EMBL" id="KUG07146.1"/>
    </source>
</evidence>
<feature type="transmembrane region" description="Helical" evidence="7">
    <location>
        <begin position="6"/>
        <end position="25"/>
    </location>
</feature>
<evidence type="ECO:0000256" key="2">
    <source>
        <dbReference type="ARBA" id="ARBA00022448"/>
    </source>
</evidence>
<protein>
    <submittedName>
        <fullName evidence="8">Membrane bound hydrogenase, mbhb subunit</fullName>
    </submittedName>
</protein>
<dbReference type="Pfam" id="PF04066">
    <property type="entry name" value="MrpF_PhaF"/>
    <property type="match status" value="1"/>
</dbReference>
<sequence length="85" mass="9180">MIDLFSPAVLILVVLIGLCMVRLFLGPTPADRAVSLDTINTLTVAALIILGVIFRQIIFIDVAIVYALLSFVSTLYIAKFLGGEL</sequence>
<organism evidence="8">
    <name type="scientific">hydrocarbon metagenome</name>
    <dbReference type="NCBI Taxonomy" id="938273"/>
    <lineage>
        <taxon>unclassified sequences</taxon>
        <taxon>metagenomes</taxon>
        <taxon>ecological metagenomes</taxon>
    </lineage>
</organism>
<dbReference type="GO" id="GO:0005886">
    <property type="term" value="C:plasma membrane"/>
    <property type="evidence" value="ECO:0007669"/>
    <property type="project" value="UniProtKB-SubCell"/>
</dbReference>
<gene>
    <name evidence="8" type="ORF">ASZ90_016748</name>
</gene>
<feature type="transmembrane region" description="Helical" evidence="7">
    <location>
        <begin position="64"/>
        <end position="82"/>
    </location>
</feature>
<comment type="caution">
    <text evidence="8">The sequence shown here is derived from an EMBL/GenBank/DDBJ whole genome shotgun (WGS) entry which is preliminary data.</text>
</comment>
<evidence type="ECO:0000256" key="4">
    <source>
        <dbReference type="ARBA" id="ARBA00022692"/>
    </source>
</evidence>
<keyword evidence="4 7" id="KW-0812">Transmembrane</keyword>
<keyword evidence="3" id="KW-1003">Cell membrane</keyword>
<keyword evidence="5 7" id="KW-1133">Transmembrane helix</keyword>
<comment type="subcellular location">
    <subcellularLocation>
        <location evidence="1">Cell membrane</location>
        <topology evidence="1">Multi-pass membrane protein</topology>
    </subcellularLocation>
</comment>
<reference evidence="8" key="1">
    <citation type="journal article" date="2015" name="Proc. Natl. Acad. Sci. U.S.A.">
        <title>Networks of energetic and metabolic interactions define dynamics in microbial communities.</title>
        <authorList>
            <person name="Embree M."/>
            <person name="Liu J.K."/>
            <person name="Al-Bassam M.M."/>
            <person name="Zengler K."/>
        </authorList>
    </citation>
    <scope>NUCLEOTIDE SEQUENCE</scope>
</reference>
<dbReference type="AlphaFoldDB" id="A0A0W8EEI3"/>
<proteinExistence type="predicted"/>
<evidence type="ECO:0000256" key="7">
    <source>
        <dbReference type="SAM" id="Phobius"/>
    </source>
</evidence>